<gene>
    <name evidence="1" type="ORF">PACLA_8A036822</name>
</gene>
<dbReference type="PANTHER" id="PTHR47510:SF3">
    <property type="entry name" value="ENDO_EXONUCLEASE_PHOSPHATASE DOMAIN-CONTAINING PROTEIN"/>
    <property type="match status" value="1"/>
</dbReference>
<evidence type="ECO:0000313" key="1">
    <source>
        <dbReference type="EMBL" id="CAB4019626.1"/>
    </source>
</evidence>
<protein>
    <submittedName>
        <fullName evidence="1">Uncharacterized protein</fullName>
    </submittedName>
</protein>
<evidence type="ECO:0000313" key="2">
    <source>
        <dbReference type="Proteomes" id="UP001152795"/>
    </source>
</evidence>
<name>A0A6S7IPM6_PARCT</name>
<organism evidence="1 2">
    <name type="scientific">Paramuricea clavata</name>
    <name type="common">Red gorgonian</name>
    <name type="synonym">Violescent sea-whip</name>
    <dbReference type="NCBI Taxonomy" id="317549"/>
    <lineage>
        <taxon>Eukaryota</taxon>
        <taxon>Metazoa</taxon>
        <taxon>Cnidaria</taxon>
        <taxon>Anthozoa</taxon>
        <taxon>Octocorallia</taxon>
        <taxon>Malacalcyonacea</taxon>
        <taxon>Plexauridae</taxon>
        <taxon>Paramuricea</taxon>
    </lineage>
</organism>
<sequence length="242" mass="27832">VTLIVLMQKAFSTYGPDSSSFKSLRNQVNRERKICKSNYYKLRVHQMKQTDSKEWWKEVKRLSGMASTRSSDIRNIIDIENLEQLSEQELANKINEAFLDPLSVYKLPSPLLPFELEVNNPEFLVVTEETVYSYLSKLNPTKTCGPDEISNWLLRDYAAILAFPISTILNASFKQQRLPSMWKLANVLPIPKSKTVQILEKDLRPISLTPSISKVAEECVPTQFIRKTDLAKVSSFHHFVNH</sequence>
<dbReference type="Proteomes" id="UP001152795">
    <property type="component" value="Unassembled WGS sequence"/>
</dbReference>
<dbReference type="AlphaFoldDB" id="A0A6S7IPM6"/>
<comment type="caution">
    <text evidence="1">The sequence shown here is derived from an EMBL/GenBank/DDBJ whole genome shotgun (WGS) entry which is preliminary data.</text>
</comment>
<keyword evidence="2" id="KW-1185">Reference proteome</keyword>
<proteinExistence type="predicted"/>
<feature type="non-terminal residue" evidence="1">
    <location>
        <position position="1"/>
    </location>
</feature>
<dbReference type="OrthoDB" id="5959732at2759"/>
<dbReference type="EMBL" id="CACRXK020010555">
    <property type="protein sequence ID" value="CAB4019626.1"/>
    <property type="molecule type" value="Genomic_DNA"/>
</dbReference>
<dbReference type="PANTHER" id="PTHR47510">
    <property type="entry name" value="REVERSE TRANSCRIPTASE DOMAIN-CONTAINING PROTEIN"/>
    <property type="match status" value="1"/>
</dbReference>
<accession>A0A6S7IPM6</accession>
<reference evidence="1" key="1">
    <citation type="submission" date="2020-04" db="EMBL/GenBank/DDBJ databases">
        <authorList>
            <person name="Alioto T."/>
            <person name="Alioto T."/>
            <person name="Gomez Garrido J."/>
        </authorList>
    </citation>
    <scope>NUCLEOTIDE SEQUENCE</scope>
    <source>
        <strain evidence="1">A484AB</strain>
    </source>
</reference>
<feature type="non-terminal residue" evidence="1">
    <location>
        <position position="242"/>
    </location>
</feature>